<dbReference type="Proteomes" id="UP000287033">
    <property type="component" value="Unassembled WGS sequence"/>
</dbReference>
<gene>
    <name evidence="2" type="ORF">chiPu_0031700</name>
</gene>
<evidence type="ECO:0000313" key="2">
    <source>
        <dbReference type="EMBL" id="GCC47320.1"/>
    </source>
</evidence>
<keyword evidence="3" id="KW-1185">Reference proteome</keyword>
<name>A0A401TXG7_CHIPU</name>
<comment type="caution">
    <text evidence="2">The sequence shown here is derived from an EMBL/GenBank/DDBJ whole genome shotgun (WGS) entry which is preliminary data.</text>
</comment>
<evidence type="ECO:0000313" key="3">
    <source>
        <dbReference type="Proteomes" id="UP000287033"/>
    </source>
</evidence>
<dbReference type="AlphaFoldDB" id="A0A401TXG7"/>
<evidence type="ECO:0000259" key="1">
    <source>
        <dbReference type="PROSITE" id="PS50835"/>
    </source>
</evidence>
<feature type="non-terminal residue" evidence="2">
    <location>
        <position position="79"/>
    </location>
</feature>
<sequence>MVYVSACLIIEGAREGLGLGFWETSLIWDLFQEKAILSDSGNLTLEGVSYLSAGSYVCEARAPAIRGLKRSQSIEVYVQ</sequence>
<dbReference type="InterPro" id="IPR007110">
    <property type="entry name" value="Ig-like_dom"/>
</dbReference>
<feature type="domain" description="Ig-like" evidence="1">
    <location>
        <begin position="1"/>
        <end position="75"/>
    </location>
</feature>
<dbReference type="EMBL" id="BEZZ01216433">
    <property type="protein sequence ID" value="GCC47320.1"/>
    <property type="molecule type" value="Genomic_DNA"/>
</dbReference>
<accession>A0A401TXG7</accession>
<organism evidence="2 3">
    <name type="scientific">Chiloscyllium punctatum</name>
    <name type="common">Brownbanded bambooshark</name>
    <name type="synonym">Hemiscyllium punctatum</name>
    <dbReference type="NCBI Taxonomy" id="137246"/>
    <lineage>
        <taxon>Eukaryota</taxon>
        <taxon>Metazoa</taxon>
        <taxon>Chordata</taxon>
        <taxon>Craniata</taxon>
        <taxon>Vertebrata</taxon>
        <taxon>Chondrichthyes</taxon>
        <taxon>Elasmobranchii</taxon>
        <taxon>Galeomorphii</taxon>
        <taxon>Galeoidea</taxon>
        <taxon>Orectolobiformes</taxon>
        <taxon>Hemiscylliidae</taxon>
        <taxon>Chiloscyllium</taxon>
    </lineage>
</organism>
<reference evidence="2 3" key="1">
    <citation type="journal article" date="2018" name="Nat. Ecol. Evol.">
        <title>Shark genomes provide insights into elasmobranch evolution and the origin of vertebrates.</title>
        <authorList>
            <person name="Hara Y"/>
            <person name="Yamaguchi K"/>
            <person name="Onimaru K"/>
            <person name="Kadota M"/>
            <person name="Koyanagi M"/>
            <person name="Keeley SD"/>
            <person name="Tatsumi K"/>
            <person name="Tanaka K"/>
            <person name="Motone F"/>
            <person name="Kageyama Y"/>
            <person name="Nozu R"/>
            <person name="Adachi N"/>
            <person name="Nishimura O"/>
            <person name="Nakagawa R"/>
            <person name="Tanegashima C"/>
            <person name="Kiyatake I"/>
            <person name="Matsumoto R"/>
            <person name="Murakumo K"/>
            <person name="Nishida K"/>
            <person name="Terakita A"/>
            <person name="Kuratani S"/>
            <person name="Sato K"/>
            <person name="Hyodo S Kuraku.S."/>
        </authorList>
    </citation>
    <scope>NUCLEOTIDE SEQUENCE [LARGE SCALE GENOMIC DNA]</scope>
</reference>
<dbReference type="PROSITE" id="PS50835">
    <property type="entry name" value="IG_LIKE"/>
    <property type="match status" value="1"/>
</dbReference>
<dbReference type="OrthoDB" id="10010939at2759"/>
<protein>
    <recommendedName>
        <fullName evidence="1">Ig-like domain-containing protein</fullName>
    </recommendedName>
</protein>
<proteinExistence type="predicted"/>